<evidence type="ECO:0000313" key="2">
    <source>
        <dbReference type="EMBL" id="PSR23312.1"/>
    </source>
</evidence>
<dbReference type="AlphaFoldDB" id="A0A2T2WM48"/>
<gene>
    <name evidence="2" type="ORF">C7B43_20175</name>
</gene>
<reference evidence="2 3" key="1">
    <citation type="journal article" date="2014" name="BMC Genomics">
        <title>Comparison of environmental and isolate Sulfobacillus genomes reveals diverse carbon, sulfur, nitrogen, and hydrogen metabolisms.</title>
        <authorList>
            <person name="Justice N.B."/>
            <person name="Norman A."/>
            <person name="Brown C.T."/>
            <person name="Singh A."/>
            <person name="Thomas B.C."/>
            <person name="Banfield J.F."/>
        </authorList>
    </citation>
    <scope>NUCLEOTIDE SEQUENCE [LARGE SCALE GENOMIC DNA]</scope>
    <source>
        <strain evidence="2">AMDSBA1</strain>
    </source>
</reference>
<protein>
    <submittedName>
        <fullName evidence="2">DNA-binding protein</fullName>
    </submittedName>
</protein>
<evidence type="ECO:0000313" key="3">
    <source>
        <dbReference type="Proteomes" id="UP000242699"/>
    </source>
</evidence>
<organism evidence="2 3">
    <name type="scientific">Sulfobacillus benefaciens</name>
    <dbReference type="NCBI Taxonomy" id="453960"/>
    <lineage>
        <taxon>Bacteria</taxon>
        <taxon>Bacillati</taxon>
        <taxon>Bacillota</taxon>
        <taxon>Clostridia</taxon>
        <taxon>Eubacteriales</taxon>
        <taxon>Clostridiales Family XVII. Incertae Sedis</taxon>
        <taxon>Sulfobacillus</taxon>
    </lineage>
</organism>
<dbReference type="GO" id="GO:0003677">
    <property type="term" value="F:DNA binding"/>
    <property type="evidence" value="ECO:0007669"/>
    <property type="project" value="UniProtKB-KW"/>
</dbReference>
<keyword evidence="2" id="KW-0238">DNA-binding</keyword>
<dbReference type="Pfam" id="PF12728">
    <property type="entry name" value="HTH_17"/>
    <property type="match status" value="1"/>
</dbReference>
<sequence>MNEISQILEQKIATTRTQLRHGQIPGAVKIGKSWRISRALFEEFVRERAPR</sequence>
<evidence type="ECO:0000259" key="1">
    <source>
        <dbReference type="Pfam" id="PF12728"/>
    </source>
</evidence>
<dbReference type="Proteomes" id="UP000242699">
    <property type="component" value="Unassembled WGS sequence"/>
</dbReference>
<dbReference type="InterPro" id="IPR041657">
    <property type="entry name" value="HTH_17"/>
</dbReference>
<comment type="caution">
    <text evidence="2">The sequence shown here is derived from an EMBL/GenBank/DDBJ whole genome shotgun (WGS) entry which is preliminary data.</text>
</comment>
<dbReference type="EMBL" id="PXYT01000095">
    <property type="protein sequence ID" value="PSR23312.1"/>
    <property type="molecule type" value="Genomic_DNA"/>
</dbReference>
<feature type="domain" description="Helix-turn-helix" evidence="1">
    <location>
        <begin position="2"/>
        <end position="48"/>
    </location>
</feature>
<proteinExistence type="predicted"/>
<accession>A0A2T2WM48</accession>
<name>A0A2T2WM48_9FIRM</name>